<organism evidence="1 2">
    <name type="scientific">Cyphomyrmex costatus</name>
    <dbReference type="NCBI Taxonomy" id="456900"/>
    <lineage>
        <taxon>Eukaryota</taxon>
        <taxon>Metazoa</taxon>
        <taxon>Ecdysozoa</taxon>
        <taxon>Arthropoda</taxon>
        <taxon>Hexapoda</taxon>
        <taxon>Insecta</taxon>
        <taxon>Pterygota</taxon>
        <taxon>Neoptera</taxon>
        <taxon>Endopterygota</taxon>
        <taxon>Hymenoptera</taxon>
        <taxon>Apocrita</taxon>
        <taxon>Aculeata</taxon>
        <taxon>Formicoidea</taxon>
        <taxon>Formicidae</taxon>
        <taxon>Myrmicinae</taxon>
        <taxon>Cyphomyrmex</taxon>
    </lineage>
</organism>
<proteinExistence type="predicted"/>
<evidence type="ECO:0000313" key="2">
    <source>
        <dbReference type="Proteomes" id="UP000078542"/>
    </source>
</evidence>
<reference evidence="1 2" key="1">
    <citation type="submission" date="2016-03" db="EMBL/GenBank/DDBJ databases">
        <title>Cyphomyrmex costatus WGS genome.</title>
        <authorList>
            <person name="Nygaard S."/>
            <person name="Hu H."/>
            <person name="Boomsma J."/>
            <person name="Zhang G."/>
        </authorList>
    </citation>
    <scope>NUCLEOTIDE SEQUENCE [LARGE SCALE GENOMIC DNA]</scope>
    <source>
        <strain evidence="1">MS0001</strain>
        <tissue evidence="1">Whole body</tissue>
    </source>
</reference>
<name>A0A151I9R9_9HYME</name>
<sequence length="116" mass="13115">MSPKEPEPIFLINLYLPPTMNSLFAIDIANDAMSLLTSVCLFSHLHTPLFPCATLYEDLYTVGFTGRISVSQGHRSRNKIVLTCHGRTVHWRHGKSHRQRADIFPLAVNTHTKSND</sequence>
<evidence type="ECO:0000313" key="1">
    <source>
        <dbReference type="EMBL" id="KYM95819.1"/>
    </source>
</evidence>
<gene>
    <name evidence="1" type="ORF">ALC62_13528</name>
</gene>
<protein>
    <submittedName>
        <fullName evidence="1">Uncharacterized protein</fullName>
    </submittedName>
</protein>
<keyword evidence="2" id="KW-1185">Reference proteome</keyword>
<dbReference type="AlphaFoldDB" id="A0A151I9R9"/>
<accession>A0A151I9R9</accession>
<dbReference type="Proteomes" id="UP000078542">
    <property type="component" value="Unassembled WGS sequence"/>
</dbReference>
<dbReference type="EMBL" id="KQ978268">
    <property type="protein sequence ID" value="KYM95819.1"/>
    <property type="molecule type" value="Genomic_DNA"/>
</dbReference>